<evidence type="ECO:0000313" key="3">
    <source>
        <dbReference type="Proteomes" id="UP001346869"/>
    </source>
</evidence>
<dbReference type="Proteomes" id="UP001346869">
    <property type="component" value="Unassembled WGS sequence"/>
</dbReference>
<comment type="caution">
    <text evidence="2">The sequence shown here is derived from an EMBL/GenBank/DDBJ whole genome shotgun (WGS) entry which is preliminary data.</text>
</comment>
<feature type="compositionally biased region" description="Polar residues" evidence="1">
    <location>
        <begin position="73"/>
        <end position="97"/>
    </location>
</feature>
<feature type="region of interest" description="Disordered" evidence="1">
    <location>
        <begin position="1"/>
        <end position="129"/>
    </location>
</feature>
<dbReference type="EMBL" id="JAUZQC010000021">
    <property type="protein sequence ID" value="KAK5852101.1"/>
    <property type="molecule type" value="Genomic_DNA"/>
</dbReference>
<organism evidence="2 3">
    <name type="scientific">Eleginops maclovinus</name>
    <name type="common">Patagonian blennie</name>
    <name type="synonym">Eleginus maclovinus</name>
    <dbReference type="NCBI Taxonomy" id="56733"/>
    <lineage>
        <taxon>Eukaryota</taxon>
        <taxon>Metazoa</taxon>
        <taxon>Chordata</taxon>
        <taxon>Craniata</taxon>
        <taxon>Vertebrata</taxon>
        <taxon>Euteleostomi</taxon>
        <taxon>Actinopterygii</taxon>
        <taxon>Neopterygii</taxon>
        <taxon>Teleostei</taxon>
        <taxon>Neoteleostei</taxon>
        <taxon>Acanthomorphata</taxon>
        <taxon>Eupercaria</taxon>
        <taxon>Perciformes</taxon>
        <taxon>Notothenioidei</taxon>
        <taxon>Eleginopidae</taxon>
        <taxon>Eleginops</taxon>
    </lineage>
</organism>
<proteinExistence type="predicted"/>
<feature type="compositionally biased region" description="Basic and acidic residues" evidence="1">
    <location>
        <begin position="27"/>
        <end position="43"/>
    </location>
</feature>
<name>A0AAN8A3B9_ELEMC</name>
<dbReference type="AlphaFoldDB" id="A0AAN8A3B9"/>
<accession>A0AAN8A3B9</accession>
<reference evidence="2 3" key="2">
    <citation type="journal article" date="2023" name="Mol. Biol. Evol.">
        <title>Genomics of Secondarily Temperate Adaptation in the Only Non-Antarctic Icefish.</title>
        <authorList>
            <person name="Rivera-Colon A.G."/>
            <person name="Rayamajhi N."/>
            <person name="Minhas B.F."/>
            <person name="Madrigal G."/>
            <person name="Bilyk K.T."/>
            <person name="Yoon V."/>
            <person name="Hune M."/>
            <person name="Gregory S."/>
            <person name="Cheng C.H.C."/>
            <person name="Catchen J.M."/>
        </authorList>
    </citation>
    <scope>NUCLEOTIDE SEQUENCE [LARGE SCALE GENOMIC DNA]</scope>
    <source>
        <strain evidence="2">JMC-PN-2008</strain>
    </source>
</reference>
<keyword evidence="3" id="KW-1185">Reference proteome</keyword>
<sequence length="256" mass="28232">MGQKLEKLSEKDEESLDSSDWSGQTEETEHSETARPDESRDLDDGSFVTPLGIGGISRLSVSSPATGHEGDLTVTSARTDPQTGQPIRPQGQQQHPLNTRGEKVGGDKESRSVTRTAEKSKTVLSPKETSKTLNKIQDWRSKLVVPTGTTAMEEHGNVKKSELGHRKLCSDTRTASCDSTNEEDFVVLDNDGTWMTSDGKHTLASGKRQIQGLFIKKELRKTLLHLTITFHDLPGMPVKKKVMRRKAGEDLTPFHS</sequence>
<protein>
    <submittedName>
        <fullName evidence="2">Uncharacterized protein</fullName>
    </submittedName>
</protein>
<evidence type="ECO:0000313" key="2">
    <source>
        <dbReference type="EMBL" id="KAK5852101.1"/>
    </source>
</evidence>
<reference evidence="2 3" key="1">
    <citation type="journal article" date="2023" name="Genes (Basel)">
        <title>Chromosome-Level Genome Assembly and Circadian Gene Repertoire of the Patagonia Blennie Eleginops maclovinus-The Closest Ancestral Proxy of Antarctic Cryonotothenioids.</title>
        <authorList>
            <person name="Cheng C.C."/>
            <person name="Rivera-Colon A.G."/>
            <person name="Minhas B.F."/>
            <person name="Wilson L."/>
            <person name="Rayamajhi N."/>
            <person name="Vargas-Chacoff L."/>
            <person name="Catchen J.M."/>
        </authorList>
    </citation>
    <scope>NUCLEOTIDE SEQUENCE [LARGE SCALE GENOMIC DNA]</scope>
    <source>
        <strain evidence="2">JMC-PN-2008</strain>
    </source>
</reference>
<gene>
    <name evidence="2" type="ORF">PBY51_023600</name>
</gene>
<feature type="compositionally biased region" description="Basic and acidic residues" evidence="1">
    <location>
        <begin position="100"/>
        <end position="121"/>
    </location>
</feature>
<feature type="compositionally biased region" description="Basic and acidic residues" evidence="1">
    <location>
        <begin position="1"/>
        <end position="10"/>
    </location>
</feature>
<evidence type="ECO:0000256" key="1">
    <source>
        <dbReference type="SAM" id="MobiDB-lite"/>
    </source>
</evidence>